<evidence type="ECO:0000313" key="2">
    <source>
        <dbReference type="Proteomes" id="UP000812287"/>
    </source>
</evidence>
<dbReference type="GeneID" id="66101837"/>
<evidence type="ECO:0008006" key="3">
    <source>
        <dbReference type="Google" id="ProtNLM"/>
    </source>
</evidence>
<dbReference type="Proteomes" id="UP000812287">
    <property type="component" value="Unassembled WGS sequence"/>
</dbReference>
<comment type="caution">
    <text evidence="1">The sequence shown here is derived from an EMBL/GenBank/DDBJ whole genome shotgun (WGS) entry which is preliminary data.</text>
</comment>
<keyword evidence="2" id="KW-1185">Reference proteome</keyword>
<dbReference type="EMBL" id="MU250558">
    <property type="protein sequence ID" value="KAG7441590.1"/>
    <property type="molecule type" value="Genomic_DNA"/>
</dbReference>
<dbReference type="RefSeq" id="XP_043035090.1">
    <property type="nucleotide sequence ID" value="XM_043179543.1"/>
</dbReference>
<organism evidence="1 2">
    <name type="scientific">Guyanagaster necrorhizus</name>
    <dbReference type="NCBI Taxonomy" id="856835"/>
    <lineage>
        <taxon>Eukaryota</taxon>
        <taxon>Fungi</taxon>
        <taxon>Dikarya</taxon>
        <taxon>Basidiomycota</taxon>
        <taxon>Agaricomycotina</taxon>
        <taxon>Agaricomycetes</taxon>
        <taxon>Agaricomycetidae</taxon>
        <taxon>Agaricales</taxon>
        <taxon>Marasmiineae</taxon>
        <taxon>Physalacriaceae</taxon>
        <taxon>Guyanagaster</taxon>
    </lineage>
</organism>
<protein>
    <recommendedName>
        <fullName evidence="3">F-box domain-containing protein</fullName>
    </recommendedName>
</protein>
<evidence type="ECO:0000313" key="1">
    <source>
        <dbReference type="EMBL" id="KAG7441590.1"/>
    </source>
</evidence>
<accession>A0A9P8AN79</accession>
<dbReference type="OrthoDB" id="2322499at2759"/>
<dbReference type="AlphaFoldDB" id="A0A9P8AN79"/>
<reference evidence="1" key="1">
    <citation type="submission" date="2020-11" db="EMBL/GenBank/DDBJ databases">
        <title>Adaptations for nitrogen fixation in a non-lichenized fungal sporocarp promotes dispersal by wood-feeding termites.</title>
        <authorList>
            <consortium name="DOE Joint Genome Institute"/>
            <person name="Koch R.A."/>
            <person name="Yoon G."/>
            <person name="Arayal U."/>
            <person name="Lail K."/>
            <person name="Amirebrahimi M."/>
            <person name="Labutti K."/>
            <person name="Lipzen A."/>
            <person name="Riley R."/>
            <person name="Barry K."/>
            <person name="Henrissat B."/>
            <person name="Grigoriev I.V."/>
            <person name="Herr J.R."/>
            <person name="Aime M.C."/>
        </authorList>
    </citation>
    <scope>NUCLEOTIDE SEQUENCE</scope>
    <source>
        <strain evidence="1">MCA 3950</strain>
    </source>
</reference>
<gene>
    <name evidence="1" type="ORF">BT62DRAFT_1079940</name>
</gene>
<name>A0A9P8AN79_9AGAR</name>
<proteinExistence type="predicted"/>
<sequence>MLSPQDLINLSRVDANFRRTLTANNVSFVWRAVRGGEEGIKSPRGIPEYRWVDLLFGTSTATRCYRAIITNADVWRHLCAYGLHFIGQLPSVDDLYEKLGNAKLSLDTARSSVAASLVRLASRDPATTTAEGHG</sequence>